<evidence type="ECO:0000313" key="3">
    <source>
        <dbReference type="EMBL" id="ACL42797.1"/>
    </source>
</evidence>
<evidence type="ECO:0000259" key="2">
    <source>
        <dbReference type="PROSITE" id="PS50006"/>
    </source>
</evidence>
<feature type="transmembrane region" description="Helical" evidence="1">
    <location>
        <begin position="191"/>
        <end position="209"/>
    </location>
</feature>
<feature type="transmembrane region" description="Helical" evidence="1">
    <location>
        <begin position="153"/>
        <end position="171"/>
    </location>
</feature>
<dbReference type="InterPro" id="IPR008984">
    <property type="entry name" value="SMAD_FHA_dom_sf"/>
</dbReference>
<dbReference type="STRING" id="395961.Cyan7425_0405"/>
<dbReference type="PROSITE" id="PS50006">
    <property type="entry name" value="FHA_DOMAIN"/>
    <property type="match status" value="1"/>
</dbReference>
<keyword evidence="1" id="KW-1133">Transmembrane helix</keyword>
<dbReference type="EMBL" id="CP001344">
    <property type="protein sequence ID" value="ACL42797.1"/>
    <property type="molecule type" value="Genomic_DNA"/>
</dbReference>
<accession>B8HT00</accession>
<dbReference type="GO" id="GO:0008233">
    <property type="term" value="F:peptidase activity"/>
    <property type="evidence" value="ECO:0007669"/>
    <property type="project" value="InterPro"/>
</dbReference>
<feature type="transmembrane region" description="Helical" evidence="1">
    <location>
        <begin position="387"/>
        <end position="406"/>
    </location>
</feature>
<dbReference type="Gene3D" id="2.60.200.20">
    <property type="match status" value="1"/>
</dbReference>
<dbReference type="InterPro" id="IPR026898">
    <property type="entry name" value="PrsW"/>
</dbReference>
<organism evidence="3">
    <name type="scientific">Cyanothece sp. (strain PCC 7425 / ATCC 29141)</name>
    <dbReference type="NCBI Taxonomy" id="395961"/>
    <lineage>
        <taxon>Bacteria</taxon>
        <taxon>Bacillati</taxon>
        <taxon>Cyanobacteriota</taxon>
        <taxon>Cyanophyceae</taxon>
        <taxon>Gomontiellales</taxon>
        <taxon>Cyanothecaceae</taxon>
        <taxon>Cyanothece</taxon>
    </lineage>
</organism>
<gene>
    <name evidence="3" type="ordered locus">Cyan7425_0405</name>
</gene>
<dbReference type="HOGENOM" id="CLU_599696_0_0_3"/>
<dbReference type="InterPro" id="IPR050923">
    <property type="entry name" value="Cell_Proc_Reg/RNA_Proc"/>
</dbReference>
<dbReference type="Pfam" id="PF13367">
    <property type="entry name" value="PrsW-protease"/>
    <property type="match status" value="1"/>
</dbReference>
<keyword evidence="1" id="KW-0472">Membrane</keyword>
<feature type="transmembrane region" description="Helical" evidence="1">
    <location>
        <begin position="418"/>
        <end position="436"/>
    </location>
</feature>
<feature type="transmembrane region" description="Helical" evidence="1">
    <location>
        <begin position="308"/>
        <end position="330"/>
    </location>
</feature>
<dbReference type="InterPro" id="IPR000253">
    <property type="entry name" value="FHA_dom"/>
</dbReference>
<dbReference type="PANTHER" id="PTHR23308">
    <property type="entry name" value="NUCLEAR INHIBITOR OF PROTEIN PHOSPHATASE-1"/>
    <property type="match status" value="1"/>
</dbReference>
<sequence length="490" mass="53526">MQQEAVLKPMGQFAGQSYRLSSTQTTLIGRDTSCQIVLDSSNPQYRGISRRHAEIRPLAPAAPQSAVLWQICDLNSVNGTYINGQRLRGCQTLRHGDRIQLDSQGPEFILEISNPQDKPLPPPRLPIAPPADDLRLSQVIPVLSTGKDLIKKAYLIPGIATIILVVLLFGADTQLVCQNSLINPFGLQTSCYNLILGTYLCLVTLYVTFQLCGKPKPWWVLLGASLFTIVIVNNKLIFSGLTFLFVYLPPGARTITQQMLRGEQVGFIQGFFAMFFAAGLAEELVKALPVFAALRLGRAVRTPWRERVGVWEPLDGILLGAASGVGFTYIETLGNYVNKPLNSIVEKAVESGLCQITNNALQCPDAVRELIVSQGQFSGLLLTIPRILGAVAGHAAWSGYLGYFIGLSVLNPSRRWQMIGIGYATSAAIHALWNSVSQLVPGNLMAQTILQTLIGILSYIFLVAAILKARQLSPTRAQNFATRMIKMPPP</sequence>
<proteinExistence type="predicted"/>
<feature type="domain" description="FHA" evidence="2">
    <location>
        <begin position="26"/>
        <end position="87"/>
    </location>
</feature>
<reference evidence="3" key="1">
    <citation type="submission" date="2009-01" db="EMBL/GenBank/DDBJ databases">
        <title>Complete sequence of chromosome Cyanothece sp. PCC 7425.</title>
        <authorList>
            <consortium name="US DOE Joint Genome Institute"/>
            <person name="Lucas S."/>
            <person name="Copeland A."/>
            <person name="Lapidus A."/>
            <person name="Glavina del Rio T."/>
            <person name="Dalin E."/>
            <person name="Tice H."/>
            <person name="Bruce D."/>
            <person name="Goodwin L."/>
            <person name="Pitluck S."/>
            <person name="Sims D."/>
            <person name="Meineke L."/>
            <person name="Brettin T."/>
            <person name="Detter J.C."/>
            <person name="Han C."/>
            <person name="Larimer F."/>
            <person name="Land M."/>
            <person name="Hauser L."/>
            <person name="Kyrpides N."/>
            <person name="Ovchinnikova G."/>
            <person name="Liberton M."/>
            <person name="Stoeckel J."/>
            <person name="Banerjee A."/>
            <person name="Singh A."/>
            <person name="Page L."/>
            <person name="Sato H."/>
            <person name="Zhao L."/>
            <person name="Sherman L."/>
            <person name="Pakrasi H."/>
            <person name="Richardson P."/>
        </authorList>
    </citation>
    <scope>NUCLEOTIDE SEQUENCE</scope>
    <source>
        <strain evidence="3">PCC 7425</strain>
    </source>
</reference>
<protein>
    <submittedName>
        <fullName evidence="3">FHA domain containing protein</fullName>
    </submittedName>
</protein>
<dbReference type="OrthoDB" id="9816434at2"/>
<dbReference type="eggNOG" id="COG1716">
    <property type="taxonomic scope" value="Bacteria"/>
</dbReference>
<dbReference type="CDD" id="cd00060">
    <property type="entry name" value="FHA"/>
    <property type="match status" value="1"/>
</dbReference>
<dbReference type="Pfam" id="PF00498">
    <property type="entry name" value="FHA"/>
    <property type="match status" value="1"/>
</dbReference>
<dbReference type="AlphaFoldDB" id="B8HT00"/>
<feature type="transmembrane region" description="Helical" evidence="1">
    <location>
        <begin position="221"/>
        <end position="247"/>
    </location>
</feature>
<name>B8HT00_CYAP4</name>
<dbReference type="SUPFAM" id="SSF49879">
    <property type="entry name" value="SMAD/FHA domain"/>
    <property type="match status" value="1"/>
</dbReference>
<keyword evidence="1" id="KW-0812">Transmembrane</keyword>
<dbReference type="SMART" id="SM00240">
    <property type="entry name" value="FHA"/>
    <property type="match status" value="1"/>
</dbReference>
<feature type="transmembrane region" description="Helical" evidence="1">
    <location>
        <begin position="448"/>
        <end position="467"/>
    </location>
</feature>
<evidence type="ECO:0000256" key="1">
    <source>
        <dbReference type="SAM" id="Phobius"/>
    </source>
</evidence>
<dbReference type="KEGG" id="cyn:Cyan7425_0405"/>
<dbReference type="eggNOG" id="COG2339">
    <property type="taxonomic scope" value="Bacteria"/>
</dbReference>